<keyword evidence="7" id="KW-1133">Transmembrane helix</keyword>
<dbReference type="InterPro" id="IPR036286">
    <property type="entry name" value="LexA/Signal_pep-like_sf"/>
</dbReference>
<keyword evidence="7" id="KW-0645">Protease</keyword>
<dbReference type="RefSeq" id="WP_109685462.1">
    <property type="nucleotide sequence ID" value="NZ_QGDN01000001.1"/>
</dbReference>
<name>A0A2Y8ZQP5_9MICO</name>
<dbReference type="Proteomes" id="UP000250028">
    <property type="component" value="Unassembled WGS sequence"/>
</dbReference>
<feature type="transmembrane region" description="Helical" evidence="7">
    <location>
        <begin position="30"/>
        <end position="52"/>
    </location>
</feature>
<feature type="active site" evidence="6">
    <location>
        <position position="62"/>
    </location>
</feature>
<accession>A0A2Y8ZQP5</accession>
<evidence type="ECO:0000256" key="7">
    <source>
        <dbReference type="RuleBase" id="RU362042"/>
    </source>
</evidence>
<dbReference type="InterPro" id="IPR019533">
    <property type="entry name" value="Peptidase_S26"/>
</dbReference>
<evidence type="ECO:0000256" key="6">
    <source>
        <dbReference type="PIRSR" id="PIRSR600223-1"/>
    </source>
</evidence>
<sequence>MTDAPPDEQLPPGAAPPVQTGRKEKTRGSFLRELVIIVVIALALSFLVKTFLVQPFSIPSESMENTLDVGDRILVSKLTPQHSPLHRGDVIVFEAPATWGEMGAESTGLKAVVKNGLEWVGILPAGGHHVVKRLIGLPGDHVVCDATCADSGGPLKINGVAINESSYLKPGNAPSGQKFDITVPANSVWVMGDNRGDSWDSRGHDNGTGKTGSVPMSDITGEVVAIAWPVNRIQSVSSHPEVFAKVPSP</sequence>
<evidence type="ECO:0000256" key="2">
    <source>
        <dbReference type="ARBA" id="ARBA00004401"/>
    </source>
</evidence>
<keyword evidence="7" id="KW-0472">Membrane</keyword>
<dbReference type="GO" id="GO:0006465">
    <property type="term" value="P:signal peptide processing"/>
    <property type="evidence" value="ECO:0007669"/>
    <property type="project" value="InterPro"/>
</dbReference>
<comment type="catalytic activity">
    <reaction evidence="1 7">
        <text>Cleavage of hydrophobic, N-terminal signal or leader sequences from secreted and periplasmic proteins.</text>
        <dbReference type="EC" id="3.4.21.89"/>
    </reaction>
</comment>
<feature type="region of interest" description="Disordered" evidence="8">
    <location>
        <begin position="1"/>
        <end position="23"/>
    </location>
</feature>
<dbReference type="NCBIfam" id="TIGR02227">
    <property type="entry name" value="sigpep_I_bact"/>
    <property type="match status" value="1"/>
</dbReference>
<organism evidence="10 11">
    <name type="scientific">Branchiibius hedensis</name>
    <dbReference type="NCBI Taxonomy" id="672460"/>
    <lineage>
        <taxon>Bacteria</taxon>
        <taxon>Bacillati</taxon>
        <taxon>Actinomycetota</taxon>
        <taxon>Actinomycetes</taxon>
        <taxon>Micrococcales</taxon>
        <taxon>Dermacoccaceae</taxon>
        <taxon>Branchiibius</taxon>
    </lineage>
</organism>
<dbReference type="PROSITE" id="PS00761">
    <property type="entry name" value="SPASE_I_3"/>
    <property type="match status" value="1"/>
</dbReference>
<dbReference type="PANTHER" id="PTHR43390">
    <property type="entry name" value="SIGNAL PEPTIDASE I"/>
    <property type="match status" value="1"/>
</dbReference>
<dbReference type="PANTHER" id="PTHR43390:SF1">
    <property type="entry name" value="CHLOROPLAST PROCESSING PEPTIDASE"/>
    <property type="match status" value="1"/>
</dbReference>
<dbReference type="PRINTS" id="PR00727">
    <property type="entry name" value="LEADERPTASE"/>
</dbReference>
<reference evidence="11" key="1">
    <citation type="submission" date="2016-10" db="EMBL/GenBank/DDBJ databases">
        <authorList>
            <person name="Varghese N."/>
            <person name="Submissions S."/>
        </authorList>
    </citation>
    <scope>NUCLEOTIDE SEQUENCE [LARGE SCALE GENOMIC DNA]</scope>
    <source>
        <strain evidence="11">DSM 22951</strain>
    </source>
</reference>
<feature type="domain" description="Peptidase S26" evidence="9">
    <location>
        <begin position="32"/>
        <end position="228"/>
    </location>
</feature>
<dbReference type="InterPro" id="IPR019758">
    <property type="entry name" value="Pept_S26A_signal_pept_1_CS"/>
</dbReference>
<feature type="compositionally biased region" description="Basic and acidic residues" evidence="8">
    <location>
        <begin position="196"/>
        <end position="207"/>
    </location>
</feature>
<dbReference type="GO" id="GO:0009003">
    <property type="term" value="F:signal peptidase activity"/>
    <property type="evidence" value="ECO:0007669"/>
    <property type="project" value="UniProtKB-EC"/>
</dbReference>
<evidence type="ECO:0000256" key="3">
    <source>
        <dbReference type="ARBA" id="ARBA00009370"/>
    </source>
</evidence>
<evidence type="ECO:0000313" key="11">
    <source>
        <dbReference type="Proteomes" id="UP000250028"/>
    </source>
</evidence>
<feature type="region of interest" description="Disordered" evidence="8">
    <location>
        <begin position="196"/>
        <end position="216"/>
    </location>
</feature>
<dbReference type="EMBL" id="UESZ01000001">
    <property type="protein sequence ID" value="SSA34690.1"/>
    <property type="molecule type" value="Genomic_DNA"/>
</dbReference>
<dbReference type="Gene3D" id="2.10.109.10">
    <property type="entry name" value="Umud Fragment, subunit A"/>
    <property type="match status" value="1"/>
</dbReference>
<evidence type="ECO:0000256" key="4">
    <source>
        <dbReference type="ARBA" id="ARBA00013208"/>
    </source>
</evidence>
<dbReference type="GO" id="GO:0005886">
    <property type="term" value="C:plasma membrane"/>
    <property type="evidence" value="ECO:0007669"/>
    <property type="project" value="UniProtKB-SubCell"/>
</dbReference>
<dbReference type="SUPFAM" id="SSF51306">
    <property type="entry name" value="LexA/Signal peptidase"/>
    <property type="match status" value="1"/>
</dbReference>
<dbReference type="AlphaFoldDB" id="A0A2Y8ZQP5"/>
<dbReference type="InterPro" id="IPR000223">
    <property type="entry name" value="Pept_S26A_signal_pept_1"/>
</dbReference>
<comment type="subcellular location">
    <subcellularLocation>
        <location evidence="2">Cell membrane</location>
        <topology evidence="2">Single-pass type II membrane protein</topology>
    </subcellularLocation>
    <subcellularLocation>
        <location evidence="7">Membrane</location>
        <topology evidence="7">Single-pass type II membrane protein</topology>
    </subcellularLocation>
</comment>
<keyword evidence="7" id="KW-0812">Transmembrane</keyword>
<keyword evidence="11" id="KW-1185">Reference proteome</keyword>
<evidence type="ECO:0000259" key="9">
    <source>
        <dbReference type="Pfam" id="PF10502"/>
    </source>
</evidence>
<dbReference type="EC" id="3.4.21.89" evidence="4 7"/>
<evidence type="ECO:0000256" key="5">
    <source>
        <dbReference type="ARBA" id="ARBA00022801"/>
    </source>
</evidence>
<comment type="similarity">
    <text evidence="3 7">Belongs to the peptidase S26 family.</text>
</comment>
<evidence type="ECO:0000313" key="10">
    <source>
        <dbReference type="EMBL" id="SSA34690.1"/>
    </source>
</evidence>
<protein>
    <recommendedName>
        <fullName evidence="4 7">Signal peptidase I</fullName>
        <ecNumber evidence="4 7">3.4.21.89</ecNumber>
    </recommendedName>
</protein>
<keyword evidence="5 7" id="KW-0378">Hydrolase</keyword>
<gene>
    <name evidence="10" type="ORF">SAMN04489750_2015</name>
</gene>
<feature type="active site" evidence="6">
    <location>
        <position position="132"/>
    </location>
</feature>
<dbReference type="GO" id="GO:0004252">
    <property type="term" value="F:serine-type endopeptidase activity"/>
    <property type="evidence" value="ECO:0007669"/>
    <property type="project" value="InterPro"/>
</dbReference>
<dbReference type="Pfam" id="PF10502">
    <property type="entry name" value="Peptidase_S26"/>
    <property type="match status" value="1"/>
</dbReference>
<evidence type="ECO:0000256" key="8">
    <source>
        <dbReference type="SAM" id="MobiDB-lite"/>
    </source>
</evidence>
<dbReference type="OrthoDB" id="9815782at2"/>
<dbReference type="CDD" id="cd06530">
    <property type="entry name" value="S26_SPase_I"/>
    <property type="match status" value="1"/>
</dbReference>
<evidence type="ECO:0000256" key="1">
    <source>
        <dbReference type="ARBA" id="ARBA00000677"/>
    </source>
</evidence>
<proteinExistence type="inferred from homology"/>